<evidence type="ECO:0000256" key="11">
    <source>
        <dbReference type="ARBA" id="ARBA00022559"/>
    </source>
</evidence>
<evidence type="ECO:0000256" key="26">
    <source>
        <dbReference type="ARBA" id="ARBA00023180"/>
    </source>
</evidence>
<dbReference type="EC" id="1.14.99.1" evidence="7"/>
<evidence type="ECO:0000256" key="2">
    <source>
        <dbReference type="ARBA" id="ARBA00004174"/>
    </source>
</evidence>
<protein>
    <recommendedName>
        <fullName evidence="8">Prostaglandin G/H synthase 2</fullName>
        <ecNumber evidence="7">1.14.99.1</ecNumber>
    </recommendedName>
    <alternativeName>
        <fullName evidence="28">Cyclooxygenase-2</fullName>
    </alternativeName>
    <alternativeName>
        <fullName evidence="27">PHS II</fullName>
    </alternativeName>
    <alternativeName>
        <fullName evidence="29">Prostaglandin H2 synthase 2</fullName>
    </alternativeName>
    <alternativeName>
        <fullName evidence="30">Prostaglandin-endoperoxide synthase 2</fullName>
    </alternativeName>
</protein>
<dbReference type="GO" id="GO:0004601">
    <property type="term" value="F:peroxidase activity"/>
    <property type="evidence" value="ECO:0007669"/>
    <property type="project" value="UniProtKB-KW"/>
</dbReference>
<evidence type="ECO:0000256" key="6">
    <source>
        <dbReference type="ARBA" id="ARBA00011738"/>
    </source>
</evidence>
<dbReference type="Pfam" id="PF00008">
    <property type="entry name" value="EGF"/>
    <property type="match status" value="1"/>
</dbReference>
<dbReference type="InterPro" id="IPR050783">
    <property type="entry name" value="Oxylipin_biosynth_metab"/>
</dbReference>
<accession>A0A670IJT6</accession>
<dbReference type="GO" id="GO:0043005">
    <property type="term" value="C:neuron projection"/>
    <property type="evidence" value="ECO:0007669"/>
    <property type="project" value="TreeGrafter"/>
</dbReference>
<keyword evidence="17" id="KW-0276">Fatty acid metabolism</keyword>
<evidence type="ECO:0000313" key="38">
    <source>
        <dbReference type="Ensembl" id="ENSPMRP00000011866.1"/>
    </source>
</evidence>
<dbReference type="GO" id="GO:0020037">
    <property type="term" value="F:heme binding"/>
    <property type="evidence" value="ECO:0007669"/>
    <property type="project" value="InterPro"/>
</dbReference>
<evidence type="ECO:0000256" key="32">
    <source>
        <dbReference type="ARBA" id="ARBA00036313"/>
    </source>
</evidence>
<evidence type="ECO:0000256" key="3">
    <source>
        <dbReference type="ARBA" id="ARBA00004406"/>
    </source>
</evidence>
<dbReference type="PROSITE" id="PS50292">
    <property type="entry name" value="PEROXIDASE_3"/>
    <property type="match status" value="1"/>
</dbReference>
<dbReference type="GO" id="GO:0006979">
    <property type="term" value="P:response to oxidative stress"/>
    <property type="evidence" value="ECO:0007669"/>
    <property type="project" value="InterPro"/>
</dbReference>
<comment type="subunit">
    <text evidence="6">Homodimer.</text>
</comment>
<reference evidence="38" key="3">
    <citation type="submission" date="2025-09" db="UniProtKB">
        <authorList>
            <consortium name="Ensembl"/>
        </authorList>
    </citation>
    <scope>IDENTIFICATION</scope>
</reference>
<dbReference type="SUPFAM" id="SSF48113">
    <property type="entry name" value="Heme-dependent peroxidases"/>
    <property type="match status" value="1"/>
</dbReference>
<keyword evidence="13" id="KW-0349">Heme</keyword>
<dbReference type="GeneTree" id="ENSGT00390000010743"/>
<dbReference type="PROSITE" id="PS50026">
    <property type="entry name" value="EGF_3"/>
    <property type="match status" value="1"/>
</dbReference>
<dbReference type="PANTHER" id="PTHR11903:SF8">
    <property type="entry name" value="PROSTAGLANDIN G_H SYNTHASE 2"/>
    <property type="match status" value="1"/>
</dbReference>
<comment type="similarity">
    <text evidence="5">Belongs to the prostaglandin G/H synthase family.</text>
</comment>
<comment type="catalytic activity">
    <reaction evidence="33">
        <text>(9Z,12Z)-octadecadienoate + AH2 + O2 = (13S)-hydroxy-(9Z,11E)-octadecadienoate + A + H2O</text>
        <dbReference type="Rhea" id="RHEA:75451"/>
        <dbReference type="ChEBI" id="CHEBI:13193"/>
        <dbReference type="ChEBI" id="CHEBI:15377"/>
        <dbReference type="ChEBI" id="CHEBI:15379"/>
        <dbReference type="ChEBI" id="CHEBI:17499"/>
        <dbReference type="ChEBI" id="CHEBI:30245"/>
        <dbReference type="ChEBI" id="CHEBI:90850"/>
    </reaction>
    <physiologicalReaction direction="left-to-right" evidence="33">
        <dbReference type="Rhea" id="RHEA:75452"/>
    </physiologicalReaction>
</comment>
<dbReference type="UniPathway" id="UPA00662"/>
<evidence type="ECO:0000256" key="7">
    <source>
        <dbReference type="ARBA" id="ARBA00012440"/>
    </source>
</evidence>
<evidence type="ECO:0000256" key="30">
    <source>
        <dbReference type="ARBA" id="ARBA00033144"/>
    </source>
</evidence>
<comment type="pathway">
    <text evidence="4">Lipid metabolism; prostaglandin biosynthesis.</text>
</comment>
<dbReference type="SUPFAM" id="SSF57196">
    <property type="entry name" value="EGF/Laminin"/>
    <property type="match status" value="1"/>
</dbReference>
<evidence type="ECO:0000256" key="4">
    <source>
        <dbReference type="ARBA" id="ARBA00004702"/>
    </source>
</evidence>
<evidence type="ECO:0000256" key="19">
    <source>
        <dbReference type="ARBA" id="ARBA00022964"/>
    </source>
</evidence>
<evidence type="ECO:0000256" key="13">
    <source>
        <dbReference type="ARBA" id="ARBA00022617"/>
    </source>
</evidence>
<dbReference type="Pfam" id="PF03098">
    <property type="entry name" value="An_peroxidase"/>
    <property type="match status" value="1"/>
</dbReference>
<comment type="catalytic activity">
    <reaction evidence="32">
        <text>(9Z,12Z)-octadecadienoate + AH2 + O2 = (9R)-hydroxy-(10E,12Z)-octadecadienoate + A + H2O</text>
        <dbReference type="Rhea" id="RHEA:75447"/>
        <dbReference type="ChEBI" id="CHEBI:13193"/>
        <dbReference type="ChEBI" id="CHEBI:15377"/>
        <dbReference type="ChEBI" id="CHEBI:15379"/>
        <dbReference type="ChEBI" id="CHEBI:17499"/>
        <dbReference type="ChEBI" id="CHEBI:30245"/>
        <dbReference type="ChEBI" id="CHEBI:77895"/>
    </reaction>
    <physiologicalReaction direction="left-to-right" evidence="32">
        <dbReference type="Rhea" id="RHEA:75448"/>
    </physiologicalReaction>
</comment>
<keyword evidence="18" id="KW-0492">Microsome</keyword>
<evidence type="ECO:0000256" key="34">
    <source>
        <dbReference type="ARBA" id="ARBA00036409"/>
    </source>
</evidence>
<evidence type="ECO:0000256" key="33">
    <source>
        <dbReference type="ARBA" id="ARBA00036358"/>
    </source>
</evidence>
<evidence type="ECO:0000256" key="16">
    <source>
        <dbReference type="ARBA" id="ARBA00022824"/>
    </source>
</evidence>
<dbReference type="PANTHER" id="PTHR11903">
    <property type="entry name" value="PROSTAGLANDIN G/H SYNTHASE"/>
    <property type="match status" value="1"/>
</dbReference>
<keyword evidence="16" id="KW-0256">Endoplasmic reticulum</keyword>
<evidence type="ECO:0000256" key="21">
    <source>
        <dbReference type="ARBA" id="ARBA00023004"/>
    </source>
</evidence>
<keyword evidence="12" id="KW-0643">Prostaglandin biosynthesis</keyword>
<dbReference type="Gene3D" id="2.10.25.10">
    <property type="entry name" value="Laminin"/>
    <property type="match status" value="1"/>
</dbReference>
<keyword evidence="14" id="KW-0479">Metal-binding</keyword>
<dbReference type="Gene3D" id="1.10.640.10">
    <property type="entry name" value="Haem peroxidase domain superfamily, animal type"/>
    <property type="match status" value="1"/>
</dbReference>
<dbReference type="AlphaFoldDB" id="A0A670IJT6"/>
<evidence type="ECO:0000256" key="24">
    <source>
        <dbReference type="ARBA" id="ARBA00023157"/>
    </source>
</evidence>
<dbReference type="InterPro" id="IPR037120">
    <property type="entry name" value="Haem_peroxidase_sf_animal"/>
</dbReference>
<keyword evidence="15" id="KW-0732">Signal</keyword>
<evidence type="ECO:0000256" key="28">
    <source>
        <dbReference type="ARBA" id="ARBA00031216"/>
    </source>
</evidence>
<evidence type="ECO:0000256" key="17">
    <source>
        <dbReference type="ARBA" id="ARBA00022832"/>
    </source>
</evidence>
<evidence type="ECO:0000256" key="22">
    <source>
        <dbReference type="ARBA" id="ARBA00023098"/>
    </source>
</evidence>
<dbReference type="PRINTS" id="PR00457">
    <property type="entry name" value="ANPEROXIDASE"/>
</dbReference>
<reference evidence="38" key="2">
    <citation type="submission" date="2025-08" db="UniProtKB">
        <authorList>
            <consortium name="Ensembl"/>
        </authorList>
    </citation>
    <scope>IDENTIFICATION</scope>
</reference>
<comment type="catalytic activity">
    <reaction evidence="31">
        <text>(9Z,12Z)-octadecadienoate + AH2 + O2 = (9S)-hydroxy-(10E,12Z)-octadecadienoate + A + H2O</text>
        <dbReference type="Rhea" id="RHEA:75459"/>
        <dbReference type="ChEBI" id="CHEBI:13193"/>
        <dbReference type="ChEBI" id="CHEBI:15377"/>
        <dbReference type="ChEBI" id="CHEBI:15379"/>
        <dbReference type="ChEBI" id="CHEBI:17499"/>
        <dbReference type="ChEBI" id="CHEBI:30245"/>
        <dbReference type="ChEBI" id="CHEBI:77852"/>
    </reaction>
    <physiologicalReaction direction="left-to-right" evidence="31">
        <dbReference type="Rhea" id="RHEA:75460"/>
    </physiologicalReaction>
</comment>
<evidence type="ECO:0000256" key="18">
    <source>
        <dbReference type="ARBA" id="ARBA00022848"/>
    </source>
</evidence>
<evidence type="ECO:0000256" key="1">
    <source>
        <dbReference type="ARBA" id="ARBA00001970"/>
    </source>
</evidence>
<keyword evidence="21" id="KW-0408">Iron</keyword>
<dbReference type="Proteomes" id="UP000472272">
    <property type="component" value="Chromosome 6"/>
</dbReference>
<evidence type="ECO:0000256" key="14">
    <source>
        <dbReference type="ARBA" id="ARBA00022723"/>
    </source>
</evidence>
<evidence type="ECO:0000256" key="5">
    <source>
        <dbReference type="ARBA" id="ARBA00008928"/>
    </source>
</evidence>
<evidence type="ECO:0000256" key="10">
    <source>
        <dbReference type="ARBA" id="ARBA00022516"/>
    </source>
</evidence>
<dbReference type="Ensembl" id="ENSPMRT00000012670.1">
    <property type="protein sequence ID" value="ENSPMRP00000011866.1"/>
    <property type="gene ID" value="ENSPMRG00000007921.1"/>
</dbReference>
<evidence type="ECO:0000256" key="8">
    <source>
        <dbReference type="ARBA" id="ARBA00020406"/>
    </source>
</evidence>
<comment type="catalytic activity">
    <reaction evidence="34">
        <text>(9Z,12Z)-octadecadienoate + AH2 + O2 = (13R)-hydroxy-(9Z,11E)-octadecadienoate + A + H2O</text>
        <dbReference type="Rhea" id="RHEA:75455"/>
        <dbReference type="ChEBI" id="CHEBI:13193"/>
        <dbReference type="ChEBI" id="CHEBI:15377"/>
        <dbReference type="ChEBI" id="CHEBI:15379"/>
        <dbReference type="ChEBI" id="CHEBI:17499"/>
        <dbReference type="ChEBI" id="CHEBI:30245"/>
        <dbReference type="ChEBI" id="CHEBI:136655"/>
    </reaction>
    <physiologicalReaction direction="left-to-right" evidence="34">
        <dbReference type="Rhea" id="RHEA:75456"/>
    </physiologicalReaction>
</comment>
<feature type="binding site" evidence="35">
    <location>
        <position position="106"/>
    </location>
    <ligand>
        <name>substrate</name>
    </ligand>
</feature>
<keyword evidence="10" id="KW-0444">Lipid biosynthesis</keyword>
<evidence type="ECO:0000256" key="12">
    <source>
        <dbReference type="ARBA" id="ARBA00022585"/>
    </source>
</evidence>
<dbReference type="FunFam" id="2.10.25.10:FF:000235">
    <property type="entry name" value="Prostaglandin G/H synthase 2"/>
    <property type="match status" value="1"/>
</dbReference>
<dbReference type="GO" id="GO:0046872">
    <property type="term" value="F:metal ion binding"/>
    <property type="evidence" value="ECO:0007669"/>
    <property type="project" value="UniProtKB-KW"/>
</dbReference>
<comment type="caution">
    <text evidence="36">Lacks conserved residue(s) required for the propagation of feature annotation.</text>
</comment>
<keyword evidence="19" id="KW-0223">Dioxygenase</keyword>
<keyword evidence="39" id="KW-1185">Reference proteome</keyword>
<keyword evidence="23" id="KW-0472">Membrane</keyword>
<keyword evidence="25" id="KW-0275">Fatty acid biosynthesis</keyword>
<evidence type="ECO:0000256" key="27">
    <source>
        <dbReference type="ARBA" id="ARBA00030839"/>
    </source>
</evidence>
<reference evidence="38 39" key="1">
    <citation type="journal article" date="2019" name="Proc. Natl. Acad. Sci. U.S.A.">
        <title>Regulatory changes in pterin and carotenoid genes underlie balanced color polymorphisms in the wall lizard.</title>
        <authorList>
            <person name="Andrade P."/>
            <person name="Pinho C."/>
            <person name="Perez I de Lanuza G."/>
            <person name="Afonso S."/>
            <person name="Brejcha J."/>
            <person name="Rubin C.J."/>
            <person name="Wallerman O."/>
            <person name="Pereira P."/>
            <person name="Sabatino S.J."/>
            <person name="Bellati A."/>
            <person name="Pellitteri-Rosa D."/>
            <person name="Bosakova Z."/>
            <person name="Bunikis I."/>
            <person name="Carretero M.A."/>
            <person name="Feiner N."/>
            <person name="Marsik P."/>
            <person name="Pauperio F."/>
            <person name="Salvi D."/>
            <person name="Soler L."/>
            <person name="While G.M."/>
            <person name="Uller T."/>
            <person name="Font E."/>
            <person name="Andersson L."/>
            <person name="Carneiro M."/>
        </authorList>
    </citation>
    <scope>NUCLEOTIDE SEQUENCE</scope>
</reference>
<evidence type="ECO:0000256" key="36">
    <source>
        <dbReference type="PROSITE-ProRule" id="PRU00076"/>
    </source>
</evidence>
<comment type="cofactor">
    <cofactor evidence="1">
        <name>heme b</name>
        <dbReference type="ChEBI" id="CHEBI:60344"/>
    </cofactor>
</comment>
<keyword evidence="24" id="KW-1015">Disulfide bond</keyword>
<comment type="subcellular location">
    <subcellularLocation>
        <location evidence="3">Endoplasmic reticulum membrane</location>
        <topology evidence="3">Peripheral membrane protein</topology>
    </subcellularLocation>
    <subcellularLocation>
        <location evidence="2">Microsome membrane</location>
        <topology evidence="2">Peripheral membrane protein</topology>
    </subcellularLocation>
</comment>
<evidence type="ECO:0000256" key="25">
    <source>
        <dbReference type="ARBA" id="ARBA00023160"/>
    </source>
</evidence>
<evidence type="ECO:0000259" key="37">
    <source>
        <dbReference type="PROSITE" id="PS50026"/>
    </source>
</evidence>
<keyword evidence="9" id="KW-0644">Prostaglandin metabolism</keyword>
<evidence type="ECO:0000256" key="29">
    <source>
        <dbReference type="ARBA" id="ARBA00031793"/>
    </source>
</evidence>
<keyword evidence="26" id="KW-0325">Glycoprotein</keyword>
<feature type="domain" description="EGF-like" evidence="37">
    <location>
        <begin position="17"/>
        <end position="55"/>
    </location>
</feature>
<keyword evidence="22" id="KW-0443">Lipid metabolism</keyword>
<dbReference type="OMA" id="LTHASWI"/>
<dbReference type="InterPro" id="IPR000742">
    <property type="entry name" value="EGF"/>
</dbReference>
<sequence length="343" mass="39652">RLSRVKGLPTAASPSFYINPCCSNPCQNRGICMTTGFDHYECDCTQTGYHGEHCTTPEFFTWLRAMLKPAPATVYYLLTHFKAVWDVINNTPFLRNTIMRFILMSRSNLIESPPTYNSRYGYKSWEAYSNLSYYTRALPPVERSCPTPMGVKGKKELPESKLVVEKVLLRRKFIPSPQGTNIMFAFFAQHFSHQYLRTENDKGPAFTKAFGHGVDLNHIYGENLDRQLKLRLFKDGKLKFQMIDGEMYPPTVKETQAEMIYPPHVPEHLKFSVGQEVFGLVPGLMMYATLWLREHNRVCDILKGEHPEWDDEQLFQTARLILTGNSYNCSWLAHNYSMEFCCC</sequence>
<dbReference type="InterPro" id="IPR019791">
    <property type="entry name" value="Haem_peroxidase_animal"/>
</dbReference>
<dbReference type="GO" id="GO:0016702">
    <property type="term" value="F:oxidoreductase activity, acting on single donors with incorporation of molecular oxygen, incorporation of two atoms of oxygen"/>
    <property type="evidence" value="ECO:0007669"/>
    <property type="project" value="TreeGrafter"/>
</dbReference>
<dbReference type="CDD" id="cd00054">
    <property type="entry name" value="EGF_CA"/>
    <property type="match status" value="1"/>
</dbReference>
<evidence type="ECO:0000256" key="23">
    <source>
        <dbReference type="ARBA" id="ARBA00023136"/>
    </source>
</evidence>
<dbReference type="GO" id="GO:0004666">
    <property type="term" value="F:prostaglandin-endoperoxide synthase activity"/>
    <property type="evidence" value="ECO:0007669"/>
    <property type="project" value="UniProtKB-EC"/>
</dbReference>
<name>A0A670IJT6_PODMU</name>
<evidence type="ECO:0000313" key="39">
    <source>
        <dbReference type="Proteomes" id="UP000472272"/>
    </source>
</evidence>
<dbReference type="GO" id="GO:0005789">
    <property type="term" value="C:endoplasmic reticulum membrane"/>
    <property type="evidence" value="ECO:0007669"/>
    <property type="project" value="UniProtKB-SubCell"/>
</dbReference>
<keyword evidence="20" id="KW-0560">Oxidoreductase</keyword>
<evidence type="ECO:0000256" key="15">
    <source>
        <dbReference type="ARBA" id="ARBA00022729"/>
    </source>
</evidence>
<dbReference type="InterPro" id="IPR010255">
    <property type="entry name" value="Haem_peroxidase_sf"/>
</dbReference>
<keyword evidence="11" id="KW-0575">Peroxidase</keyword>
<evidence type="ECO:0000256" key="9">
    <source>
        <dbReference type="ARBA" id="ARBA00022501"/>
    </source>
</evidence>
<evidence type="ECO:0000256" key="20">
    <source>
        <dbReference type="ARBA" id="ARBA00023002"/>
    </source>
</evidence>
<proteinExistence type="inferred from homology"/>
<organism evidence="38 39">
    <name type="scientific">Podarcis muralis</name>
    <name type="common">Wall lizard</name>
    <name type="synonym">Lacerta muralis</name>
    <dbReference type="NCBI Taxonomy" id="64176"/>
    <lineage>
        <taxon>Eukaryota</taxon>
        <taxon>Metazoa</taxon>
        <taxon>Chordata</taxon>
        <taxon>Craniata</taxon>
        <taxon>Vertebrata</taxon>
        <taxon>Euteleostomi</taxon>
        <taxon>Lepidosauria</taxon>
        <taxon>Squamata</taxon>
        <taxon>Bifurcata</taxon>
        <taxon>Unidentata</taxon>
        <taxon>Episquamata</taxon>
        <taxon>Laterata</taxon>
        <taxon>Lacertibaenia</taxon>
        <taxon>Lacertidae</taxon>
        <taxon>Podarcis</taxon>
    </lineage>
</organism>
<evidence type="ECO:0000256" key="35">
    <source>
        <dbReference type="PIRSR" id="PIRSR619791-2"/>
    </source>
</evidence>
<keyword evidence="36" id="KW-0245">EGF-like domain</keyword>
<dbReference type="GO" id="GO:0019371">
    <property type="term" value="P:cyclooxygenase pathway"/>
    <property type="evidence" value="ECO:0007669"/>
    <property type="project" value="TreeGrafter"/>
</dbReference>
<evidence type="ECO:0000256" key="31">
    <source>
        <dbReference type="ARBA" id="ARBA00035976"/>
    </source>
</evidence>